<feature type="transmembrane region" description="Helical" evidence="3">
    <location>
        <begin position="138"/>
        <end position="157"/>
    </location>
</feature>
<gene>
    <name evidence="5" type="ORF">IV36_GL002039</name>
</gene>
<organism evidence="5 6">
    <name type="scientific">Liquorilactobacillus mali</name>
    <dbReference type="NCBI Taxonomy" id="1618"/>
    <lineage>
        <taxon>Bacteria</taxon>
        <taxon>Bacillati</taxon>
        <taxon>Bacillota</taxon>
        <taxon>Bacilli</taxon>
        <taxon>Lactobacillales</taxon>
        <taxon>Lactobacillaceae</taxon>
        <taxon>Liquorilactobacillus</taxon>
    </lineage>
</organism>
<evidence type="ECO:0000256" key="2">
    <source>
        <dbReference type="PROSITE-ProRule" id="PRU00335"/>
    </source>
</evidence>
<keyword evidence="3" id="KW-0812">Transmembrane</keyword>
<evidence type="ECO:0000313" key="5">
    <source>
        <dbReference type="EMBL" id="KRN30679.1"/>
    </source>
</evidence>
<name>A0A0R2FYU0_9LACO</name>
<evidence type="ECO:0000259" key="4">
    <source>
        <dbReference type="PROSITE" id="PS50977"/>
    </source>
</evidence>
<keyword evidence="1 2" id="KW-0238">DNA-binding</keyword>
<reference evidence="5 6" key="1">
    <citation type="journal article" date="2015" name="Genome Announc.">
        <title>Expanding the biotechnology potential of lactobacilli through comparative genomics of 213 strains and associated genera.</title>
        <authorList>
            <person name="Sun Z."/>
            <person name="Harris H.M."/>
            <person name="McCann A."/>
            <person name="Guo C."/>
            <person name="Argimon S."/>
            <person name="Zhang W."/>
            <person name="Yang X."/>
            <person name="Jeffery I.B."/>
            <person name="Cooney J.C."/>
            <person name="Kagawa T.F."/>
            <person name="Liu W."/>
            <person name="Song Y."/>
            <person name="Salvetti E."/>
            <person name="Wrobel A."/>
            <person name="Rasinkangas P."/>
            <person name="Parkhill J."/>
            <person name="Rea M.C."/>
            <person name="O'Sullivan O."/>
            <person name="Ritari J."/>
            <person name="Douillard F.P."/>
            <person name="Paul Ross R."/>
            <person name="Yang R."/>
            <person name="Briner A.E."/>
            <person name="Felis G.E."/>
            <person name="de Vos W.M."/>
            <person name="Barrangou R."/>
            <person name="Klaenhammer T.R."/>
            <person name="Caufield P.W."/>
            <person name="Cui Y."/>
            <person name="Zhang H."/>
            <person name="O'Toole P.W."/>
        </authorList>
    </citation>
    <scope>NUCLEOTIDE SEQUENCE [LARGE SCALE GENOMIC DNA]</scope>
    <source>
        <strain evidence="5 6">ATCC 27304</strain>
    </source>
</reference>
<dbReference type="PROSITE" id="PS50977">
    <property type="entry name" value="HTH_TETR_2"/>
    <property type="match status" value="1"/>
</dbReference>
<dbReference type="OrthoDB" id="9810250at2"/>
<protein>
    <submittedName>
        <fullName evidence="5">Transcription regulator</fullName>
    </submittedName>
</protein>
<dbReference type="Pfam" id="PF00440">
    <property type="entry name" value="TetR_N"/>
    <property type="match status" value="1"/>
</dbReference>
<dbReference type="InterPro" id="IPR009057">
    <property type="entry name" value="Homeodomain-like_sf"/>
</dbReference>
<dbReference type="GO" id="GO:0003677">
    <property type="term" value="F:DNA binding"/>
    <property type="evidence" value="ECO:0007669"/>
    <property type="project" value="UniProtKB-UniRule"/>
</dbReference>
<dbReference type="InterPro" id="IPR050624">
    <property type="entry name" value="HTH-type_Tx_Regulator"/>
</dbReference>
<dbReference type="PANTHER" id="PTHR43479">
    <property type="entry name" value="ACREF/ENVCD OPERON REPRESSOR-RELATED"/>
    <property type="match status" value="1"/>
</dbReference>
<dbReference type="PANTHER" id="PTHR43479:SF11">
    <property type="entry name" value="ACREF_ENVCD OPERON REPRESSOR-RELATED"/>
    <property type="match status" value="1"/>
</dbReference>
<dbReference type="RefSeq" id="WP_056990936.1">
    <property type="nucleotide sequence ID" value="NZ_JATAAJ010000008.1"/>
</dbReference>
<keyword evidence="3" id="KW-1133">Transmembrane helix</keyword>
<evidence type="ECO:0000313" key="6">
    <source>
        <dbReference type="Proteomes" id="UP000051727"/>
    </source>
</evidence>
<accession>A0A0R2FYU0</accession>
<dbReference type="SUPFAM" id="SSF46689">
    <property type="entry name" value="Homeodomain-like"/>
    <property type="match status" value="1"/>
</dbReference>
<dbReference type="Proteomes" id="UP000051727">
    <property type="component" value="Unassembled WGS sequence"/>
</dbReference>
<evidence type="ECO:0000256" key="3">
    <source>
        <dbReference type="SAM" id="Phobius"/>
    </source>
</evidence>
<proteinExistence type="predicted"/>
<dbReference type="Gene3D" id="1.10.357.10">
    <property type="entry name" value="Tetracycline Repressor, domain 2"/>
    <property type="match status" value="1"/>
</dbReference>
<feature type="domain" description="HTH tetR-type" evidence="4">
    <location>
        <begin position="8"/>
        <end position="68"/>
    </location>
</feature>
<dbReference type="STRING" id="1618.IV36_GL002039"/>
<sequence length="186" mass="21835">MTRNKIIEQSKSAFAEGLFCLLKNEDFENITIKQLTLESGYSRRTYYRYFGSKTAILDEMFLKYLHSYRECLLSTPIRPEDISKRFINFLWPYHQRVALLAQQNLLIPLLTRHISTIANTLLDIKVPWRQKKSDNRQYYYVIIYSIGGFCVLLDTIFKDDLPEKPQQISEALNSALAEIALQVNKQ</sequence>
<evidence type="ECO:0000256" key="1">
    <source>
        <dbReference type="ARBA" id="ARBA00023125"/>
    </source>
</evidence>
<dbReference type="InterPro" id="IPR001647">
    <property type="entry name" value="HTH_TetR"/>
</dbReference>
<dbReference type="PATRIC" id="fig|1618.3.peg.2082"/>
<comment type="caution">
    <text evidence="5">The sequence shown here is derived from an EMBL/GenBank/DDBJ whole genome shotgun (WGS) entry which is preliminary data.</text>
</comment>
<dbReference type="AlphaFoldDB" id="A0A0R2FYU0"/>
<keyword evidence="3" id="KW-0472">Membrane</keyword>
<dbReference type="EMBL" id="JQAR01000006">
    <property type="protein sequence ID" value="KRN30679.1"/>
    <property type="molecule type" value="Genomic_DNA"/>
</dbReference>
<feature type="DNA-binding region" description="H-T-H motif" evidence="2">
    <location>
        <begin position="31"/>
        <end position="50"/>
    </location>
</feature>